<dbReference type="GO" id="GO:0006313">
    <property type="term" value="P:DNA transposition"/>
    <property type="evidence" value="ECO:0007669"/>
    <property type="project" value="InterPro"/>
</dbReference>
<dbReference type="OrthoDB" id="884299at2"/>
<proteinExistence type="predicted"/>
<dbReference type="EMBL" id="MQWB01000011">
    <property type="protein sequence ID" value="OZC01277.1"/>
    <property type="molecule type" value="Genomic_DNA"/>
</dbReference>
<dbReference type="Proteomes" id="UP000216446">
    <property type="component" value="Unassembled WGS sequence"/>
</dbReference>
<name>A0A259TUH9_9BACT</name>
<dbReference type="FunCoup" id="A0A259TUH9">
    <property type="interactions" value="20"/>
</dbReference>
<dbReference type="AlphaFoldDB" id="A0A259TUH9"/>
<evidence type="ECO:0000313" key="1">
    <source>
        <dbReference type="EMBL" id="OZC01277.1"/>
    </source>
</evidence>
<dbReference type="SUPFAM" id="SSF46689">
    <property type="entry name" value="Homeodomain-like"/>
    <property type="match status" value="1"/>
</dbReference>
<evidence type="ECO:0008006" key="3">
    <source>
        <dbReference type="Google" id="ProtNLM"/>
    </source>
</evidence>
<protein>
    <recommendedName>
        <fullName evidence="3">Transposase</fullName>
    </recommendedName>
</protein>
<gene>
    <name evidence="1" type="ORF">BSZ36_17675</name>
</gene>
<keyword evidence="2" id="KW-1185">Reference proteome</keyword>
<organism evidence="1 2">
    <name type="scientific">Rubricoccus marinus</name>
    <dbReference type="NCBI Taxonomy" id="716817"/>
    <lineage>
        <taxon>Bacteria</taxon>
        <taxon>Pseudomonadati</taxon>
        <taxon>Rhodothermota</taxon>
        <taxon>Rhodothermia</taxon>
        <taxon>Rhodothermales</taxon>
        <taxon>Rubricoccaceae</taxon>
        <taxon>Rubricoccus</taxon>
    </lineage>
</organism>
<sequence>MSASRRQFTPEYKREAVCLADDLGNSSQAARDLGISANLIHRRRRQLREDGSRAFPGNGNPRDEEIARLKRELRRSQEQVAILKKAVGIVSSPSL</sequence>
<accession>A0A259TUH9</accession>
<evidence type="ECO:0000313" key="2">
    <source>
        <dbReference type="Proteomes" id="UP000216446"/>
    </source>
</evidence>
<dbReference type="GO" id="GO:0004803">
    <property type="term" value="F:transposase activity"/>
    <property type="evidence" value="ECO:0007669"/>
    <property type="project" value="InterPro"/>
</dbReference>
<reference evidence="1 2" key="1">
    <citation type="submission" date="2016-11" db="EMBL/GenBank/DDBJ databases">
        <title>Study of marine rhodopsin-containing bacteria.</title>
        <authorList>
            <person name="Yoshizawa S."/>
            <person name="Kumagai Y."/>
            <person name="Kogure K."/>
        </authorList>
    </citation>
    <scope>NUCLEOTIDE SEQUENCE [LARGE SCALE GENOMIC DNA]</scope>
    <source>
        <strain evidence="1 2">SG-29</strain>
    </source>
</reference>
<dbReference type="GO" id="GO:0003677">
    <property type="term" value="F:DNA binding"/>
    <property type="evidence" value="ECO:0007669"/>
    <property type="project" value="InterPro"/>
</dbReference>
<comment type="caution">
    <text evidence="1">The sequence shown here is derived from an EMBL/GenBank/DDBJ whole genome shotgun (WGS) entry which is preliminary data.</text>
</comment>
<dbReference type="InParanoid" id="A0A259TUH9"/>
<dbReference type="InterPro" id="IPR009057">
    <property type="entry name" value="Homeodomain-like_sf"/>
</dbReference>
<dbReference type="InterPro" id="IPR002514">
    <property type="entry name" value="Transposase_8"/>
</dbReference>
<dbReference type="Pfam" id="PF01527">
    <property type="entry name" value="HTH_Tnp_1"/>
    <property type="match status" value="1"/>
</dbReference>